<keyword evidence="2" id="KW-1185">Reference proteome</keyword>
<accession>A0AA95EV11</accession>
<organism evidence="1 2">
    <name type="scientific">Candidatus Cohnella colombiensis</name>
    <dbReference type="NCBI Taxonomy" id="3121368"/>
    <lineage>
        <taxon>Bacteria</taxon>
        <taxon>Bacillati</taxon>
        <taxon>Bacillota</taxon>
        <taxon>Bacilli</taxon>
        <taxon>Bacillales</taxon>
        <taxon>Paenibacillaceae</taxon>
        <taxon>Cohnella</taxon>
    </lineage>
</organism>
<dbReference type="AlphaFoldDB" id="A0AA95EV11"/>
<sequence>MICRCGNEVQPRTKNCTSCGEMPVKRGEVFWTDRVDGLEIGIIPILKMQNDRGNANGTTVIAFYSPHKNNCVFFFTCVLSTVKDFQFFRSG</sequence>
<dbReference type="EMBL" id="CP119317">
    <property type="protein sequence ID" value="WEK53267.1"/>
    <property type="molecule type" value="Genomic_DNA"/>
</dbReference>
<evidence type="ECO:0000313" key="2">
    <source>
        <dbReference type="Proteomes" id="UP001178662"/>
    </source>
</evidence>
<protein>
    <submittedName>
        <fullName evidence="1">Uncharacterized protein</fullName>
    </submittedName>
</protein>
<proteinExistence type="predicted"/>
<reference evidence="1" key="1">
    <citation type="submission" date="2023-03" db="EMBL/GenBank/DDBJ databases">
        <title>Andean soil-derived lignocellulolytic bacterial consortium as a source of novel taxa and putative plastic-active enzymes.</title>
        <authorList>
            <person name="Diaz-Garcia L."/>
            <person name="Chuvochina M."/>
            <person name="Feuerriegel G."/>
            <person name="Bunk B."/>
            <person name="Sproer C."/>
            <person name="Streit W.R."/>
            <person name="Rodriguez L.M."/>
            <person name="Overmann J."/>
            <person name="Jimenez D.J."/>
        </authorList>
    </citation>
    <scope>NUCLEOTIDE SEQUENCE</scope>
    <source>
        <strain evidence="1">MAG 2441</strain>
    </source>
</reference>
<gene>
    <name evidence="1" type="ORF">P0Y55_11775</name>
</gene>
<name>A0AA95EV11_9BACL</name>
<dbReference type="Proteomes" id="UP001178662">
    <property type="component" value="Chromosome"/>
</dbReference>
<evidence type="ECO:0000313" key="1">
    <source>
        <dbReference type="EMBL" id="WEK53267.1"/>
    </source>
</evidence>